<name>I2GU08_9BACT</name>
<evidence type="ECO:0000313" key="1">
    <source>
        <dbReference type="EMBL" id="CCH57609.1"/>
    </source>
</evidence>
<geneLocation type="plasmid" evidence="1 2">
    <name>pFLIM01</name>
</geneLocation>
<accession>I2GU08</accession>
<dbReference type="AlphaFoldDB" id="I2GU08"/>
<protein>
    <recommendedName>
        <fullName evidence="3">RES domain-containing protein</fullName>
    </recommendedName>
</protein>
<evidence type="ECO:0008006" key="3">
    <source>
        <dbReference type="Google" id="ProtNLM"/>
    </source>
</evidence>
<organism evidence="1 2">
    <name type="scientific">Fibrisoma limi BUZ 3</name>
    <dbReference type="NCBI Taxonomy" id="1185876"/>
    <lineage>
        <taxon>Bacteria</taxon>
        <taxon>Pseudomonadati</taxon>
        <taxon>Bacteroidota</taxon>
        <taxon>Cytophagia</taxon>
        <taxon>Cytophagales</taxon>
        <taxon>Spirosomataceae</taxon>
        <taxon>Fibrisoma</taxon>
    </lineage>
</organism>
<sequence length="304" mass="34294">MAMTINERIERLKALNLRANPEKEVRELLTKIGKLGHVMVTFHKGKPILRARPNNGGERFEILSDYSFKPQEFNTTYQRASTPYRTMFYGCITPENVGPGELNNSRITGAIEAMPWLRDKTTSGYKKISFGKWIVEEDINLLALVHSNVYYGASSYTKELADAYEKFMSIQDKEILENSKKFQQFLANEFSKEVGTHLDYMISATFTDIVTKYPGQQIDGVLYPSVRTSGQGFNIAITPEACSKLGLYAAGECSIYKLKDHTVVGVDRIVELDGKTEKFKLIELPSDQRACLDQLGVSSIDDLK</sequence>
<gene>
    <name evidence="1" type="ORF">BN8_p06805</name>
</gene>
<keyword evidence="1" id="KW-0614">Plasmid</keyword>
<keyword evidence="2" id="KW-1185">Reference proteome</keyword>
<evidence type="ECO:0000313" key="2">
    <source>
        <dbReference type="Proteomes" id="UP000009309"/>
    </source>
</evidence>
<proteinExistence type="predicted"/>
<reference evidence="1 2" key="1">
    <citation type="journal article" date="2012" name="J. Bacteriol.">
        <title>Genome Sequence of the Filamentous Bacterium Fibrisoma limi BUZ 3T.</title>
        <authorList>
            <person name="Filippini M."/>
            <person name="Qi W."/>
            <person name="Jaenicke S."/>
            <person name="Goesmann A."/>
            <person name="Smits T.H."/>
            <person name="Bagheri H.C."/>
        </authorList>
    </citation>
    <scope>NUCLEOTIDE SEQUENCE [LARGE SCALE GENOMIC DNA]</scope>
    <source>
        <strain evidence="2">BUZ 3T</strain>
        <plasmid evidence="1 2">pFLIM01</plasmid>
    </source>
</reference>
<dbReference type="Proteomes" id="UP000009309">
    <property type="component" value="Plasmid pFLIM01"/>
</dbReference>
<dbReference type="EMBL" id="HE805916">
    <property type="protein sequence ID" value="CCH57609.1"/>
    <property type="molecule type" value="Genomic_DNA"/>
</dbReference>